<dbReference type="PANTHER" id="PTHR44329:SF288">
    <property type="entry name" value="MITOGEN-ACTIVATED PROTEIN KINASE KINASE KINASE 20"/>
    <property type="match status" value="1"/>
</dbReference>
<dbReference type="Pfam" id="PF07714">
    <property type="entry name" value="PK_Tyr_Ser-Thr"/>
    <property type="match status" value="1"/>
</dbReference>
<dbReference type="PROSITE" id="PS50011">
    <property type="entry name" value="PROTEIN_KINASE_DOM"/>
    <property type="match status" value="1"/>
</dbReference>
<dbReference type="GO" id="GO:0004674">
    <property type="term" value="F:protein serine/threonine kinase activity"/>
    <property type="evidence" value="ECO:0007669"/>
    <property type="project" value="TreeGrafter"/>
</dbReference>
<keyword evidence="1" id="KW-0808">Transferase</keyword>
<dbReference type="PRINTS" id="PR00109">
    <property type="entry name" value="TYRKINASE"/>
</dbReference>
<accession>A0A015IJP5</accession>
<sequence length="413" mass="48502">MYGEMEFVSYDKFKDLEFIAEGGFSKVYKAIWEDGPITSWNREKFKYNRQANKTIALKELNNSKDINSKELNEIKIFHRLCNYTHDYNKYKYINTYYGITQHPESKNYMIIMNYCESGDLTHYIAKDFFNIKWYNKLHKLCDIISGLKKIHYADIMHQDYHSGNIFLEASRAPIMGDLGLSKSAIESADDENNEVYGIIPYIAPEIFQGQKYTKASDVYSFGMIMWELMTGRRPFWDRSHDTDLIIEICDGLRPPIITNAPEGYIKLMKKCWNSDPTKRPTARSLHSKIYAVLGKEWKYRYSPTEVIVSPDIGPIPTINPNAIYKSRPLSTMIKSVENTINTKKIDKRKFDEFFENNEENDENDKTSKKLCVYENHDYLTKEFRFNIDNNDIDKINKIGYNGLYITREIGFDI</sequence>
<name>A0A015IJP5_RHIIW</name>
<evidence type="ECO:0000256" key="3">
    <source>
        <dbReference type="ARBA" id="ARBA00022777"/>
    </source>
</evidence>
<comment type="caution">
    <text evidence="6">The sequence shown here is derived from an EMBL/GenBank/DDBJ whole genome shotgun (WGS) entry which is preliminary data.</text>
</comment>
<gene>
    <name evidence="6" type="ORF">RirG_235580</name>
</gene>
<proteinExistence type="predicted"/>
<evidence type="ECO:0000256" key="4">
    <source>
        <dbReference type="ARBA" id="ARBA00022840"/>
    </source>
</evidence>
<keyword evidence="3" id="KW-0418">Kinase</keyword>
<dbReference type="GO" id="GO:0005524">
    <property type="term" value="F:ATP binding"/>
    <property type="evidence" value="ECO:0007669"/>
    <property type="project" value="UniProtKB-KW"/>
</dbReference>
<dbReference type="PANTHER" id="PTHR44329">
    <property type="entry name" value="SERINE/THREONINE-PROTEIN KINASE TNNI3K-RELATED"/>
    <property type="match status" value="1"/>
</dbReference>
<keyword evidence="2" id="KW-0547">Nucleotide-binding</keyword>
<evidence type="ECO:0000256" key="2">
    <source>
        <dbReference type="ARBA" id="ARBA00022741"/>
    </source>
</evidence>
<dbReference type="InterPro" id="IPR001245">
    <property type="entry name" value="Ser-Thr/Tyr_kinase_cat_dom"/>
</dbReference>
<dbReference type="InterPro" id="IPR000719">
    <property type="entry name" value="Prot_kinase_dom"/>
</dbReference>
<dbReference type="OrthoDB" id="2352227at2759"/>
<dbReference type="AlphaFoldDB" id="A0A015IJP5"/>
<feature type="domain" description="Protein kinase" evidence="5">
    <location>
        <begin position="13"/>
        <end position="289"/>
    </location>
</feature>
<evidence type="ECO:0000259" key="5">
    <source>
        <dbReference type="PROSITE" id="PS50011"/>
    </source>
</evidence>
<dbReference type="EMBL" id="JEMT01028523">
    <property type="protein sequence ID" value="EXX54325.1"/>
    <property type="molecule type" value="Genomic_DNA"/>
</dbReference>
<organism evidence="6 7">
    <name type="scientific">Rhizophagus irregularis (strain DAOM 197198w)</name>
    <name type="common">Glomus intraradices</name>
    <dbReference type="NCBI Taxonomy" id="1432141"/>
    <lineage>
        <taxon>Eukaryota</taxon>
        <taxon>Fungi</taxon>
        <taxon>Fungi incertae sedis</taxon>
        <taxon>Mucoromycota</taxon>
        <taxon>Glomeromycotina</taxon>
        <taxon>Glomeromycetes</taxon>
        <taxon>Glomerales</taxon>
        <taxon>Glomeraceae</taxon>
        <taxon>Rhizophagus</taxon>
    </lineage>
</organism>
<evidence type="ECO:0000313" key="7">
    <source>
        <dbReference type="Proteomes" id="UP000022910"/>
    </source>
</evidence>
<keyword evidence="7" id="KW-1185">Reference proteome</keyword>
<dbReference type="InterPro" id="IPR011009">
    <property type="entry name" value="Kinase-like_dom_sf"/>
</dbReference>
<keyword evidence="4" id="KW-0067">ATP-binding</keyword>
<evidence type="ECO:0000256" key="1">
    <source>
        <dbReference type="ARBA" id="ARBA00022679"/>
    </source>
</evidence>
<reference evidence="6 7" key="1">
    <citation type="submission" date="2014-02" db="EMBL/GenBank/DDBJ databases">
        <title>Single nucleus genome sequencing reveals high similarity among nuclei of an endomycorrhizal fungus.</title>
        <authorList>
            <person name="Lin K."/>
            <person name="Geurts R."/>
            <person name="Zhang Z."/>
            <person name="Limpens E."/>
            <person name="Saunders D.G."/>
            <person name="Mu D."/>
            <person name="Pang E."/>
            <person name="Cao H."/>
            <person name="Cha H."/>
            <person name="Lin T."/>
            <person name="Zhou Q."/>
            <person name="Shang Y."/>
            <person name="Li Y."/>
            <person name="Ivanov S."/>
            <person name="Sharma T."/>
            <person name="Velzen R.V."/>
            <person name="Ruijter N.D."/>
            <person name="Aanen D.K."/>
            <person name="Win J."/>
            <person name="Kamoun S."/>
            <person name="Bisseling T."/>
            <person name="Huang S."/>
        </authorList>
    </citation>
    <scope>NUCLEOTIDE SEQUENCE [LARGE SCALE GENOMIC DNA]</scope>
    <source>
        <strain evidence="7">DAOM197198w</strain>
    </source>
</reference>
<dbReference type="InterPro" id="IPR051681">
    <property type="entry name" value="Ser/Thr_Kinases-Pseudokinases"/>
</dbReference>
<dbReference type="SUPFAM" id="SSF56112">
    <property type="entry name" value="Protein kinase-like (PK-like)"/>
    <property type="match status" value="1"/>
</dbReference>
<protein>
    <submittedName>
        <fullName evidence="6">Ssk2p</fullName>
    </submittedName>
</protein>
<dbReference type="Proteomes" id="UP000022910">
    <property type="component" value="Unassembled WGS sequence"/>
</dbReference>
<evidence type="ECO:0000313" key="6">
    <source>
        <dbReference type="EMBL" id="EXX54325.1"/>
    </source>
</evidence>
<dbReference type="Gene3D" id="1.10.510.10">
    <property type="entry name" value="Transferase(Phosphotransferase) domain 1"/>
    <property type="match status" value="1"/>
</dbReference>
<dbReference type="HOGENOM" id="CLU_000288_7_34_1"/>